<dbReference type="PANTHER" id="PTHR21393">
    <property type="entry name" value="MITOCHONDRIAL 28S RIBOSOMAL PROTEIN S27"/>
    <property type="match status" value="1"/>
</dbReference>
<dbReference type="InterPro" id="IPR034913">
    <property type="entry name" value="mS27/PTCD2"/>
</dbReference>
<dbReference type="EMBL" id="OC985841">
    <property type="protein sequence ID" value="CAG4642496.1"/>
    <property type="molecule type" value="Genomic_DNA"/>
</dbReference>
<organism evidence="3">
    <name type="scientific">Evadne anonyx</name>
    <dbReference type="NCBI Taxonomy" id="141404"/>
    <lineage>
        <taxon>Eukaryota</taxon>
        <taxon>Metazoa</taxon>
        <taxon>Ecdysozoa</taxon>
        <taxon>Arthropoda</taxon>
        <taxon>Crustacea</taxon>
        <taxon>Branchiopoda</taxon>
        <taxon>Diplostraca</taxon>
        <taxon>Cladocera</taxon>
        <taxon>Onychopoda</taxon>
        <taxon>Podonidae</taxon>
        <taxon>Evadne</taxon>
    </lineage>
</organism>
<dbReference type="InterPro" id="IPR019266">
    <property type="entry name" value="Ribosomal_mS27"/>
</dbReference>
<dbReference type="AlphaFoldDB" id="A0A9N6ZFB1"/>
<dbReference type="PANTHER" id="PTHR21393:SF0">
    <property type="entry name" value="SMALL RIBOSOMAL SUBUNIT PROTEIN MS27"/>
    <property type="match status" value="1"/>
</dbReference>
<reference evidence="3" key="1">
    <citation type="submission" date="2021-04" db="EMBL/GenBank/DDBJ databases">
        <authorList>
            <person name="Cornetti L."/>
        </authorList>
    </citation>
    <scope>NUCLEOTIDE SEQUENCE</scope>
</reference>
<proteinExistence type="predicted"/>
<gene>
    <name evidence="3" type="primary">EOG090X05Q1</name>
</gene>
<dbReference type="Pfam" id="PF10037">
    <property type="entry name" value="MRP-S27"/>
    <property type="match status" value="1"/>
</dbReference>
<feature type="compositionally biased region" description="Acidic residues" evidence="2">
    <location>
        <begin position="391"/>
        <end position="410"/>
    </location>
</feature>
<evidence type="ECO:0000256" key="1">
    <source>
        <dbReference type="ARBA" id="ARBA00004173"/>
    </source>
</evidence>
<sequence>MNGKSVLLKIHLLGLRSNRVQKYGAIRTFLSDSYRCEEEWKARFNNPLLQKFRNENLYGDLLKKFQTEGKASPIDVDIFSNLVDGELQLNSLEDIANRFRRCPNTVHSLPSTSHAIIRAYITYKDTETLMRLLDDRLNYGLFPDYYLSNLLMDNFIIEENYRDAVKIAIQMMLQEDFDHPIASNLALFSCYSYLRNPKPEPWDPQPTPKPEEPKEVVKVRVDYLREPFFDDHFDLSNPQHLIGKTLVGLGKTLTEESIKQSSLLLGWTLFQKYERIIETLDTILASPTKSLIYKNCLTHCQELEEKEERLNFFDNLDQWELRVEQKDEERLLHAAKMVGSGKKLSSKMLRQAEEDSYIPPDIVKQFKSNGKSVVLSVTLFIVAACVVFLEEEEEEDDEEEEELDESESESDPPKPIDVKKLMAKRTKELFVDDQIRRIENQHDNFSPLPFGVSIFGAVSSLSRRVSFLRVSGKIALPTFAGLQPTNKCFIHQLNVKASGVYNPSGRAT</sequence>
<dbReference type="GO" id="GO:0005739">
    <property type="term" value="C:mitochondrion"/>
    <property type="evidence" value="ECO:0007669"/>
    <property type="project" value="UniProtKB-SubCell"/>
</dbReference>
<evidence type="ECO:0000313" key="3">
    <source>
        <dbReference type="EMBL" id="CAG4642496.1"/>
    </source>
</evidence>
<evidence type="ECO:0000256" key="2">
    <source>
        <dbReference type="SAM" id="MobiDB-lite"/>
    </source>
</evidence>
<name>A0A9N6ZFB1_9CRUS</name>
<comment type="subcellular location">
    <subcellularLocation>
        <location evidence="1">Mitochondrion</location>
    </subcellularLocation>
</comment>
<protein>
    <submittedName>
        <fullName evidence="3">EOG090X05Q1</fullName>
    </submittedName>
</protein>
<accession>A0A9N6ZFB1</accession>
<feature type="region of interest" description="Disordered" evidence="2">
    <location>
        <begin position="391"/>
        <end position="417"/>
    </location>
</feature>